<dbReference type="RefSeq" id="WP_095350215.1">
    <property type="nucleotide sequence ID" value="NZ_JBDNMF010000030.1"/>
</dbReference>
<dbReference type="EMBL" id="NCXK01000023">
    <property type="protein sequence ID" value="PAK77202.1"/>
    <property type="molecule type" value="Genomic_DNA"/>
</dbReference>
<evidence type="ECO:0000256" key="4">
    <source>
        <dbReference type="ARBA" id="ARBA00022989"/>
    </source>
</evidence>
<dbReference type="GO" id="GO:0005886">
    <property type="term" value="C:plasma membrane"/>
    <property type="evidence" value="ECO:0007669"/>
    <property type="project" value="UniProtKB-SubCell"/>
</dbReference>
<dbReference type="GO" id="GO:0022857">
    <property type="term" value="F:transmembrane transporter activity"/>
    <property type="evidence" value="ECO:0007669"/>
    <property type="project" value="InterPro"/>
</dbReference>
<dbReference type="InterPro" id="IPR050189">
    <property type="entry name" value="MFS_Efflux_Transporters"/>
</dbReference>
<dbReference type="PROSITE" id="PS50850">
    <property type="entry name" value="MFS"/>
    <property type="match status" value="1"/>
</dbReference>
<dbReference type="Gene3D" id="1.20.1250.20">
    <property type="entry name" value="MFS general substrate transporter like domains"/>
    <property type="match status" value="1"/>
</dbReference>
<evidence type="ECO:0000313" key="9">
    <source>
        <dbReference type="Proteomes" id="UP000216151"/>
    </source>
</evidence>
<feature type="transmembrane region" description="Helical" evidence="6">
    <location>
        <begin position="232"/>
        <end position="252"/>
    </location>
</feature>
<evidence type="ECO:0000313" key="8">
    <source>
        <dbReference type="EMBL" id="PAK77202.1"/>
    </source>
</evidence>
<protein>
    <submittedName>
        <fullName evidence="8">MFS transporter</fullName>
    </submittedName>
</protein>
<evidence type="ECO:0000256" key="2">
    <source>
        <dbReference type="ARBA" id="ARBA00022475"/>
    </source>
</evidence>
<feature type="transmembrane region" description="Helical" evidence="6">
    <location>
        <begin position="352"/>
        <end position="373"/>
    </location>
</feature>
<keyword evidence="4 6" id="KW-1133">Transmembrane helix</keyword>
<keyword evidence="3 6" id="KW-0812">Transmembrane</keyword>
<evidence type="ECO:0000259" key="7">
    <source>
        <dbReference type="PROSITE" id="PS50850"/>
    </source>
</evidence>
<feature type="transmembrane region" description="Helical" evidence="6">
    <location>
        <begin position="286"/>
        <end position="304"/>
    </location>
</feature>
<feature type="transmembrane region" description="Helical" evidence="6">
    <location>
        <begin position="197"/>
        <end position="220"/>
    </location>
</feature>
<dbReference type="Proteomes" id="UP000216151">
    <property type="component" value="Unassembled WGS sequence"/>
</dbReference>
<accession>A0A269XV95</accession>
<evidence type="ECO:0000256" key="3">
    <source>
        <dbReference type="ARBA" id="ARBA00022692"/>
    </source>
</evidence>
<comment type="caution">
    <text evidence="8">The sequence shown here is derived from an EMBL/GenBank/DDBJ whole genome shotgun (WGS) entry which is preliminary data.</text>
</comment>
<feature type="transmembrane region" description="Helical" evidence="6">
    <location>
        <begin position="259"/>
        <end position="280"/>
    </location>
</feature>
<keyword evidence="5 6" id="KW-0472">Membrane</keyword>
<gene>
    <name evidence="8" type="ORF">B8X00_11275</name>
</gene>
<dbReference type="CDD" id="cd17324">
    <property type="entry name" value="MFS_NepI_like"/>
    <property type="match status" value="1"/>
</dbReference>
<proteinExistence type="predicted"/>
<keyword evidence="9" id="KW-1185">Reference proteome</keyword>
<reference evidence="8 9" key="1">
    <citation type="submission" date="2017-04" db="EMBL/GenBank/DDBJ databases">
        <title>Kefir bacterial isolates.</title>
        <authorList>
            <person name="Kim Y."/>
            <person name="Blasche S."/>
            <person name="Patil K.R."/>
        </authorList>
    </citation>
    <scope>NUCLEOTIDE SEQUENCE [LARGE SCALE GENOMIC DNA]</scope>
    <source>
        <strain evidence="8 9">KR</strain>
    </source>
</reference>
<dbReference type="InterPro" id="IPR020846">
    <property type="entry name" value="MFS_dom"/>
</dbReference>
<dbReference type="SUPFAM" id="SSF103473">
    <property type="entry name" value="MFS general substrate transporter"/>
    <property type="match status" value="1"/>
</dbReference>
<sequence>MVRLVMLSFGAFIWLVTEVMPIGLLTDIAQGLHVSPAQVGLLVTGYAWLVALTAIPLTLLTSGVDRRVLVASLLLLAGGVDIACAFVTNYALMAVLRIMLALGHGIFWSVIAGVAVRLAPDIPVARATGWAFTGVAVGFAGGIPLVSAIGQWLGWRAAFLTCGAGALAVFAAALVLLPAMPAQRRRLDLLRLLRQPVFVYIAVLTMLVIIAHFTAYTYIIPLLQTIPHSPERLIPVLLLVYGVAGVGGNWVGGRLPCSAGRLIGVATAALVASHGIMVAAGWWPGLVWVDMVVWGIVGAVMNMAPQSYAMELAPDEREAACSFSVTGFNAGIGGGALCGGAVLGAAGPYAVLAWSAGIALLALLVLWAGRFVVSGRKQG</sequence>
<evidence type="ECO:0000256" key="6">
    <source>
        <dbReference type="SAM" id="Phobius"/>
    </source>
</evidence>
<feature type="transmembrane region" description="Helical" evidence="6">
    <location>
        <begin position="68"/>
        <end position="92"/>
    </location>
</feature>
<keyword evidence="2" id="KW-1003">Cell membrane</keyword>
<feature type="transmembrane region" description="Helical" evidence="6">
    <location>
        <begin position="155"/>
        <end position="177"/>
    </location>
</feature>
<dbReference type="PANTHER" id="PTHR43124">
    <property type="entry name" value="PURINE EFFLUX PUMP PBUE"/>
    <property type="match status" value="1"/>
</dbReference>
<dbReference type="InterPro" id="IPR011701">
    <property type="entry name" value="MFS"/>
</dbReference>
<feature type="transmembrane region" description="Helical" evidence="6">
    <location>
        <begin position="37"/>
        <end position="61"/>
    </location>
</feature>
<feature type="transmembrane region" description="Helical" evidence="6">
    <location>
        <begin position="325"/>
        <end position="346"/>
    </location>
</feature>
<feature type="transmembrane region" description="Helical" evidence="6">
    <location>
        <begin position="130"/>
        <end position="149"/>
    </location>
</feature>
<feature type="transmembrane region" description="Helical" evidence="6">
    <location>
        <begin position="98"/>
        <end position="118"/>
    </location>
</feature>
<evidence type="ECO:0000256" key="1">
    <source>
        <dbReference type="ARBA" id="ARBA00004651"/>
    </source>
</evidence>
<dbReference type="InterPro" id="IPR036259">
    <property type="entry name" value="MFS_trans_sf"/>
</dbReference>
<dbReference type="Pfam" id="PF07690">
    <property type="entry name" value="MFS_1"/>
    <property type="match status" value="1"/>
</dbReference>
<organism evidence="8 9">
    <name type="scientific">Acetobacter fabarum</name>
    <dbReference type="NCBI Taxonomy" id="483199"/>
    <lineage>
        <taxon>Bacteria</taxon>
        <taxon>Pseudomonadati</taxon>
        <taxon>Pseudomonadota</taxon>
        <taxon>Alphaproteobacteria</taxon>
        <taxon>Acetobacterales</taxon>
        <taxon>Acetobacteraceae</taxon>
        <taxon>Acetobacter</taxon>
    </lineage>
</organism>
<feature type="domain" description="Major facilitator superfamily (MFS) profile" evidence="7">
    <location>
        <begin position="3"/>
        <end position="374"/>
    </location>
</feature>
<dbReference type="AlphaFoldDB" id="A0A269XV95"/>
<dbReference type="PANTHER" id="PTHR43124:SF3">
    <property type="entry name" value="CHLORAMPHENICOL EFFLUX PUMP RV0191"/>
    <property type="match status" value="1"/>
</dbReference>
<comment type="subcellular location">
    <subcellularLocation>
        <location evidence="1">Cell membrane</location>
        <topology evidence="1">Multi-pass membrane protein</topology>
    </subcellularLocation>
</comment>
<dbReference type="OrthoDB" id="9788453at2"/>
<name>A0A269XV95_9PROT</name>
<evidence type="ECO:0000256" key="5">
    <source>
        <dbReference type="ARBA" id="ARBA00023136"/>
    </source>
</evidence>